<evidence type="ECO:0000313" key="7">
    <source>
        <dbReference type="EMBL" id="UYW01296.1"/>
    </source>
</evidence>
<keyword evidence="4 6" id="KW-1133">Transmembrane helix</keyword>
<dbReference type="EMBL" id="CP081495">
    <property type="protein sequence ID" value="UYW01296.1"/>
    <property type="molecule type" value="Genomic_DNA"/>
</dbReference>
<gene>
    <name evidence="7" type="ORF">K5I29_12735</name>
</gene>
<feature type="transmembrane region" description="Helical" evidence="6">
    <location>
        <begin position="109"/>
        <end position="136"/>
    </location>
</feature>
<protein>
    <submittedName>
        <fullName evidence="7">Geranylgeranylglycerol-phosphate geranylgeranyltransferase</fullName>
    </submittedName>
</protein>
<sequence length="305" mass="35517">MTERKLKYFFIKFISLFSVVRGYNIFVIVIAQYLASIFIFAENETILEVLLDANLFLIVFSSTLAIAGGYIINNFYDSEKDLINRPHKLMLDKLVSQEFKLRVYFSLNFFAVVFSFIVSWHAAAFFAGYIFLLWFYSHKLKKYPFIGNLTASLVAVLPFFSILMYFQNFHSVIFVHAALVYLFVLIRELIKDLTSIKGDLANNYRTISVVYGESFAKHCISFLSVLVLIPCWLLMNKYDVGYMNYFLYFALFILLLINIMLYKTDATFGYKKIHVLMKILILIGIFSILLIDAQVIHYGKRLLLP</sequence>
<keyword evidence="3 6" id="KW-0812">Transmembrane</keyword>
<dbReference type="Proteomes" id="UP001163328">
    <property type="component" value="Chromosome"/>
</dbReference>
<proteinExistence type="predicted"/>
<evidence type="ECO:0000256" key="6">
    <source>
        <dbReference type="SAM" id="Phobius"/>
    </source>
</evidence>
<evidence type="ECO:0000256" key="5">
    <source>
        <dbReference type="ARBA" id="ARBA00023136"/>
    </source>
</evidence>
<feature type="transmembrane region" description="Helical" evidence="6">
    <location>
        <begin position="241"/>
        <end position="261"/>
    </location>
</feature>
<dbReference type="Gene3D" id="1.10.357.140">
    <property type="entry name" value="UbiA prenyltransferase"/>
    <property type="match status" value="1"/>
</dbReference>
<name>A0ABY6M2E3_9FLAO</name>
<keyword evidence="8" id="KW-1185">Reference proteome</keyword>
<dbReference type="PANTHER" id="PTHR42723">
    <property type="entry name" value="CHLOROPHYLL SYNTHASE"/>
    <property type="match status" value="1"/>
</dbReference>
<feature type="transmembrane region" description="Helical" evidence="6">
    <location>
        <begin position="20"/>
        <end position="41"/>
    </location>
</feature>
<dbReference type="PANTHER" id="PTHR42723:SF1">
    <property type="entry name" value="CHLOROPHYLL SYNTHASE, CHLOROPLASTIC"/>
    <property type="match status" value="1"/>
</dbReference>
<evidence type="ECO:0000256" key="1">
    <source>
        <dbReference type="ARBA" id="ARBA00004141"/>
    </source>
</evidence>
<evidence type="ECO:0000256" key="3">
    <source>
        <dbReference type="ARBA" id="ARBA00022692"/>
    </source>
</evidence>
<evidence type="ECO:0000256" key="4">
    <source>
        <dbReference type="ARBA" id="ARBA00022989"/>
    </source>
</evidence>
<dbReference type="Pfam" id="PF01040">
    <property type="entry name" value="UbiA"/>
    <property type="match status" value="1"/>
</dbReference>
<comment type="subcellular location">
    <subcellularLocation>
        <location evidence="1">Membrane</location>
        <topology evidence="1">Multi-pass membrane protein</topology>
    </subcellularLocation>
</comment>
<dbReference type="InterPro" id="IPR000537">
    <property type="entry name" value="UbiA_prenyltransferase"/>
</dbReference>
<reference evidence="7" key="1">
    <citation type="submission" date="2021-08" db="EMBL/GenBank/DDBJ databases">
        <title>Flavobacterium sp. strain CC-SYL302.</title>
        <authorList>
            <person name="Lin S.-Y."/>
            <person name="Lee T.-H."/>
            <person name="Young C.-C."/>
        </authorList>
    </citation>
    <scope>NUCLEOTIDE SEQUENCE</scope>
    <source>
        <strain evidence="7">CC-SYL302</strain>
    </source>
</reference>
<dbReference type="RefSeq" id="WP_264433743.1">
    <property type="nucleotide sequence ID" value="NZ_CP081495.1"/>
</dbReference>
<feature type="transmembrane region" description="Helical" evidence="6">
    <location>
        <begin position="53"/>
        <end position="72"/>
    </location>
</feature>
<organism evidence="7 8">
    <name type="scientific">Flavobacterium agricola</name>
    <dbReference type="NCBI Taxonomy" id="2870839"/>
    <lineage>
        <taxon>Bacteria</taxon>
        <taxon>Pseudomonadati</taxon>
        <taxon>Bacteroidota</taxon>
        <taxon>Flavobacteriia</taxon>
        <taxon>Flavobacteriales</taxon>
        <taxon>Flavobacteriaceae</taxon>
        <taxon>Flavobacterium</taxon>
    </lineage>
</organism>
<evidence type="ECO:0000256" key="2">
    <source>
        <dbReference type="ARBA" id="ARBA00022475"/>
    </source>
</evidence>
<feature type="transmembrane region" description="Helical" evidence="6">
    <location>
        <begin position="143"/>
        <end position="166"/>
    </location>
</feature>
<keyword evidence="2" id="KW-1003">Cell membrane</keyword>
<evidence type="ECO:0000313" key="8">
    <source>
        <dbReference type="Proteomes" id="UP001163328"/>
    </source>
</evidence>
<feature type="transmembrane region" description="Helical" evidence="6">
    <location>
        <begin position="172"/>
        <end position="190"/>
    </location>
</feature>
<dbReference type="InterPro" id="IPR044878">
    <property type="entry name" value="UbiA_sf"/>
</dbReference>
<keyword evidence="5 6" id="KW-0472">Membrane</keyword>
<feature type="transmembrane region" description="Helical" evidence="6">
    <location>
        <begin position="273"/>
        <end position="296"/>
    </location>
</feature>
<accession>A0ABY6M2E3</accession>
<dbReference type="CDD" id="cd13961">
    <property type="entry name" value="PT_UbiA_DGGGPS"/>
    <property type="match status" value="1"/>
</dbReference>
<dbReference type="InterPro" id="IPR050475">
    <property type="entry name" value="Prenyltransferase_related"/>
</dbReference>